<dbReference type="AlphaFoldDB" id="A0A7J7Z5H9"/>
<gene>
    <name evidence="2" type="ORF">mMyoMyo1_010794</name>
</gene>
<organism evidence="2 3">
    <name type="scientific">Myotis myotis</name>
    <name type="common">Greater mouse-eared bat</name>
    <name type="synonym">Vespertilio myotis</name>
    <dbReference type="NCBI Taxonomy" id="51298"/>
    <lineage>
        <taxon>Eukaryota</taxon>
        <taxon>Metazoa</taxon>
        <taxon>Chordata</taxon>
        <taxon>Craniata</taxon>
        <taxon>Vertebrata</taxon>
        <taxon>Euteleostomi</taxon>
        <taxon>Mammalia</taxon>
        <taxon>Eutheria</taxon>
        <taxon>Laurasiatheria</taxon>
        <taxon>Chiroptera</taxon>
        <taxon>Yangochiroptera</taxon>
        <taxon>Vespertilionidae</taxon>
        <taxon>Myotis</taxon>
    </lineage>
</organism>
<accession>A0A7J7Z5H9</accession>
<sequence>MRSATCAGTLSHCKPQPRPDTPTAAETDGSKPRRPVPVLILKLRERTGRAQAAREQRRGPGHGQVGGLSGPQATRVGNSGMRGFGTVRSEVSEASMARFGASLSKLGRTQAVVNWAFEIPVVLAESGPGSALCAGGPVSHPQNPPTGRGVHSGKRTNKRLCSSGWPTDARLPLPWAHTGPRWGAVTRRG</sequence>
<keyword evidence="3" id="KW-1185">Reference proteome</keyword>
<evidence type="ECO:0000256" key="1">
    <source>
        <dbReference type="SAM" id="MobiDB-lite"/>
    </source>
</evidence>
<reference evidence="2 3" key="1">
    <citation type="journal article" date="2020" name="Nature">
        <title>Six reference-quality genomes reveal evolution of bat adaptations.</title>
        <authorList>
            <person name="Jebb D."/>
            <person name="Huang Z."/>
            <person name="Pippel M."/>
            <person name="Hughes G.M."/>
            <person name="Lavrichenko K."/>
            <person name="Devanna P."/>
            <person name="Winkler S."/>
            <person name="Jermiin L.S."/>
            <person name="Skirmuntt E.C."/>
            <person name="Katzourakis A."/>
            <person name="Burkitt-Gray L."/>
            <person name="Ray D.A."/>
            <person name="Sullivan K.A.M."/>
            <person name="Roscito J.G."/>
            <person name="Kirilenko B.M."/>
            <person name="Davalos L.M."/>
            <person name="Corthals A.P."/>
            <person name="Power M.L."/>
            <person name="Jones G."/>
            <person name="Ransome R.D."/>
            <person name="Dechmann D.K.N."/>
            <person name="Locatelli A.G."/>
            <person name="Puechmaille S.J."/>
            <person name="Fedrigo O."/>
            <person name="Jarvis E.D."/>
            <person name="Hiller M."/>
            <person name="Vernes S.C."/>
            <person name="Myers E.W."/>
            <person name="Teeling E.C."/>
        </authorList>
    </citation>
    <scope>NUCLEOTIDE SEQUENCE [LARGE SCALE GENOMIC DNA]</scope>
    <source>
        <strain evidence="2">MMyoMyo1</strain>
        <tissue evidence="2">Flight muscle</tissue>
    </source>
</reference>
<proteinExistence type="predicted"/>
<dbReference type="Proteomes" id="UP000527355">
    <property type="component" value="Unassembled WGS sequence"/>
</dbReference>
<feature type="region of interest" description="Disordered" evidence="1">
    <location>
        <begin position="1"/>
        <end position="80"/>
    </location>
</feature>
<name>A0A7J7Z5H9_MYOMY</name>
<evidence type="ECO:0000313" key="2">
    <source>
        <dbReference type="EMBL" id="KAF6369472.1"/>
    </source>
</evidence>
<evidence type="ECO:0000313" key="3">
    <source>
        <dbReference type="Proteomes" id="UP000527355"/>
    </source>
</evidence>
<feature type="compositionally biased region" description="Basic and acidic residues" evidence="1">
    <location>
        <begin position="42"/>
        <end position="58"/>
    </location>
</feature>
<feature type="region of interest" description="Disordered" evidence="1">
    <location>
        <begin position="137"/>
        <end position="157"/>
    </location>
</feature>
<protein>
    <submittedName>
        <fullName evidence="2">Uncharacterized protein</fullName>
    </submittedName>
</protein>
<dbReference type="EMBL" id="JABWUV010000003">
    <property type="protein sequence ID" value="KAF6369472.1"/>
    <property type="molecule type" value="Genomic_DNA"/>
</dbReference>
<comment type="caution">
    <text evidence="2">The sequence shown here is derived from an EMBL/GenBank/DDBJ whole genome shotgun (WGS) entry which is preliminary data.</text>
</comment>